<accession>A0A518HY22</accession>
<evidence type="ECO:0000256" key="4">
    <source>
        <dbReference type="ARBA" id="ARBA00023098"/>
    </source>
</evidence>
<dbReference type="InterPro" id="IPR011004">
    <property type="entry name" value="Trimer_LpxA-like_sf"/>
</dbReference>
<dbReference type="SUPFAM" id="SSF51161">
    <property type="entry name" value="Trimeric LpxA-like enzymes"/>
    <property type="match status" value="1"/>
</dbReference>
<dbReference type="NCBIfam" id="TIGR01852">
    <property type="entry name" value="lipid_A_lpxA"/>
    <property type="match status" value="1"/>
</dbReference>
<evidence type="ECO:0000313" key="7">
    <source>
        <dbReference type="EMBL" id="QDV45755.1"/>
    </source>
</evidence>
<dbReference type="Pfam" id="PF13720">
    <property type="entry name" value="Acetyltransf_11"/>
    <property type="match status" value="1"/>
</dbReference>
<keyword evidence="5 7" id="KW-0012">Acyltransferase</keyword>
<dbReference type="GO" id="GO:0009245">
    <property type="term" value="P:lipid A biosynthetic process"/>
    <property type="evidence" value="ECO:0007669"/>
    <property type="project" value="UniProtKB-KW"/>
</dbReference>
<keyword evidence="4" id="KW-0443">Lipid metabolism</keyword>
<evidence type="ECO:0000256" key="2">
    <source>
        <dbReference type="ARBA" id="ARBA00022556"/>
    </source>
</evidence>
<dbReference type="PIRSF" id="PIRSF000456">
    <property type="entry name" value="UDP-GlcNAc_acltr"/>
    <property type="match status" value="1"/>
</dbReference>
<protein>
    <submittedName>
        <fullName evidence="7">Acyl-[acyl-carrier-protein]--UDP-N-acetylglucosamine O-acyltransferase</fullName>
        <ecNumber evidence="7">2.3.1.129</ecNumber>
    </submittedName>
</protein>
<sequence length="270" mass="29061">MSVVIAQTAVVDPRAQLGNGVRIGHFSVIGPHAKIGDGTLIEEHVVITGHSTIGEDNHIFQGTVIGAHPQDTSYKDAPTKVVIGDNNVFREHCTVNRATEKEDGLTEIGHDNYFMAGTHVAHDCKVGDRIVIANNGMLGGHVRVGNDVTIAGGVGVSHFASVGQLSFVSAMSRVLHDVPPYTIVDGQPTKPRAVNTIGLKRHGYTSEDIAVLTQAFKLLYRARVGVDKAREIVYSQGPIRPVIKHLFDCVDRSCNGRHGRGQDQRSKKAA</sequence>
<dbReference type="OrthoDB" id="9807278at2"/>
<gene>
    <name evidence="7" type="primary">lpxA</name>
    <name evidence="7" type="ORF">Enr13x_56340</name>
</gene>
<proteinExistence type="predicted"/>
<dbReference type="InterPro" id="IPR001451">
    <property type="entry name" value="Hexapep"/>
</dbReference>
<keyword evidence="3 7" id="KW-0808">Transferase</keyword>
<dbReference type="EMBL" id="CP037423">
    <property type="protein sequence ID" value="QDV45755.1"/>
    <property type="molecule type" value="Genomic_DNA"/>
</dbReference>
<keyword evidence="1" id="KW-0444">Lipid biosynthesis</keyword>
<organism evidence="7 8">
    <name type="scientific">Stieleria neptunia</name>
    <dbReference type="NCBI Taxonomy" id="2527979"/>
    <lineage>
        <taxon>Bacteria</taxon>
        <taxon>Pseudomonadati</taxon>
        <taxon>Planctomycetota</taxon>
        <taxon>Planctomycetia</taxon>
        <taxon>Pirellulales</taxon>
        <taxon>Pirellulaceae</taxon>
        <taxon>Stieleria</taxon>
    </lineage>
</organism>
<dbReference type="GO" id="GO:0008780">
    <property type="term" value="F:acyl-[acyl-carrier-protein]-UDP-N-acetylglucosamine O-acyltransferase activity"/>
    <property type="evidence" value="ECO:0007669"/>
    <property type="project" value="UniProtKB-EC"/>
</dbReference>
<dbReference type="Pfam" id="PF00132">
    <property type="entry name" value="Hexapep"/>
    <property type="match status" value="1"/>
</dbReference>
<dbReference type="PANTHER" id="PTHR43480:SF1">
    <property type="entry name" value="ACYL-[ACYL-CARRIER-PROTEIN]--UDP-N-ACETYLGLUCOSAMINE O-ACYLTRANSFERASE, MITOCHONDRIAL-RELATED"/>
    <property type="match status" value="1"/>
</dbReference>
<dbReference type="AlphaFoldDB" id="A0A518HY22"/>
<dbReference type="NCBIfam" id="NF003657">
    <property type="entry name" value="PRK05289.1"/>
    <property type="match status" value="1"/>
</dbReference>
<dbReference type="RefSeq" id="WP_145390009.1">
    <property type="nucleotide sequence ID" value="NZ_CP037423.1"/>
</dbReference>
<dbReference type="PANTHER" id="PTHR43480">
    <property type="entry name" value="ACYL-[ACYL-CARRIER-PROTEIN]--UDP-N-ACETYLGLUCOSAMINE O-ACYLTRANSFERASE"/>
    <property type="match status" value="1"/>
</dbReference>
<dbReference type="InterPro" id="IPR010137">
    <property type="entry name" value="Lipid_A_LpxA"/>
</dbReference>
<evidence type="ECO:0000313" key="8">
    <source>
        <dbReference type="Proteomes" id="UP000319004"/>
    </source>
</evidence>
<dbReference type="CDD" id="cd03351">
    <property type="entry name" value="LbH_UDP-GlcNAc_AT"/>
    <property type="match status" value="1"/>
</dbReference>
<dbReference type="Gene3D" id="2.160.10.10">
    <property type="entry name" value="Hexapeptide repeat proteins"/>
    <property type="match status" value="1"/>
</dbReference>
<evidence type="ECO:0000259" key="6">
    <source>
        <dbReference type="Pfam" id="PF13720"/>
    </source>
</evidence>
<keyword evidence="8" id="KW-1185">Reference proteome</keyword>
<evidence type="ECO:0000256" key="1">
    <source>
        <dbReference type="ARBA" id="ARBA00022516"/>
    </source>
</evidence>
<dbReference type="Gene3D" id="1.20.1180.10">
    <property type="entry name" value="Udp N-acetylglucosamine O-acyltransferase, C-terminal domain"/>
    <property type="match status" value="1"/>
</dbReference>
<dbReference type="GO" id="GO:0016020">
    <property type="term" value="C:membrane"/>
    <property type="evidence" value="ECO:0007669"/>
    <property type="project" value="GOC"/>
</dbReference>
<keyword evidence="2" id="KW-0441">Lipid A biosynthesis</keyword>
<dbReference type="KEGG" id="snep:Enr13x_56340"/>
<name>A0A518HY22_9BACT</name>
<dbReference type="Proteomes" id="UP000319004">
    <property type="component" value="Chromosome"/>
</dbReference>
<dbReference type="InterPro" id="IPR029098">
    <property type="entry name" value="Acetyltransf_C"/>
</dbReference>
<feature type="domain" description="UDP N-acetylglucosamine O-acyltransferase C-terminal" evidence="6">
    <location>
        <begin position="177"/>
        <end position="253"/>
    </location>
</feature>
<reference evidence="7 8" key="1">
    <citation type="submission" date="2019-03" db="EMBL/GenBank/DDBJ databases">
        <title>Deep-cultivation of Planctomycetes and their phenomic and genomic characterization uncovers novel biology.</title>
        <authorList>
            <person name="Wiegand S."/>
            <person name="Jogler M."/>
            <person name="Boedeker C."/>
            <person name="Pinto D."/>
            <person name="Vollmers J."/>
            <person name="Rivas-Marin E."/>
            <person name="Kohn T."/>
            <person name="Peeters S.H."/>
            <person name="Heuer A."/>
            <person name="Rast P."/>
            <person name="Oberbeckmann S."/>
            <person name="Bunk B."/>
            <person name="Jeske O."/>
            <person name="Meyerdierks A."/>
            <person name="Storesund J.E."/>
            <person name="Kallscheuer N."/>
            <person name="Luecker S."/>
            <person name="Lage O.M."/>
            <person name="Pohl T."/>
            <person name="Merkel B.J."/>
            <person name="Hornburger P."/>
            <person name="Mueller R.-W."/>
            <person name="Bruemmer F."/>
            <person name="Labrenz M."/>
            <person name="Spormann A.M."/>
            <person name="Op den Camp H."/>
            <person name="Overmann J."/>
            <person name="Amann R."/>
            <person name="Jetten M.S.M."/>
            <person name="Mascher T."/>
            <person name="Medema M.H."/>
            <person name="Devos D.P."/>
            <person name="Kaster A.-K."/>
            <person name="Ovreas L."/>
            <person name="Rohde M."/>
            <person name="Galperin M.Y."/>
            <person name="Jogler C."/>
        </authorList>
    </citation>
    <scope>NUCLEOTIDE SEQUENCE [LARGE SCALE GENOMIC DNA]</scope>
    <source>
        <strain evidence="7 8">Enr13</strain>
    </source>
</reference>
<dbReference type="EC" id="2.3.1.129" evidence="7"/>
<dbReference type="InterPro" id="IPR037157">
    <property type="entry name" value="Acetyltransf_C_sf"/>
</dbReference>
<evidence type="ECO:0000256" key="3">
    <source>
        <dbReference type="ARBA" id="ARBA00022679"/>
    </source>
</evidence>
<evidence type="ECO:0000256" key="5">
    <source>
        <dbReference type="ARBA" id="ARBA00023315"/>
    </source>
</evidence>